<dbReference type="Pfam" id="PF11873">
    <property type="entry name" value="Mltc_N"/>
    <property type="match status" value="1"/>
</dbReference>
<dbReference type="InterPro" id="IPR023346">
    <property type="entry name" value="Lysozyme-like_dom_sf"/>
</dbReference>
<dbReference type="SUPFAM" id="SSF53955">
    <property type="entry name" value="Lysozyme-like"/>
    <property type="match status" value="1"/>
</dbReference>
<protein>
    <recommendedName>
        <fullName evidence="4">Transglycosylase SLT domain-containing protein</fullName>
    </recommendedName>
</protein>
<dbReference type="InterPro" id="IPR008258">
    <property type="entry name" value="Transglycosylase_SLT_dom_1"/>
</dbReference>
<dbReference type="InterPro" id="IPR024570">
    <property type="entry name" value="Murein_transglycosylaseC_N"/>
</dbReference>
<sequence>VHLIFFSLSIIFSSLLFSQQSFEDFKRQQEQAFNQYKESITKEYDAYEAAEKAAFEKFKEDVERQWEEFKGSTAKTYVSYDGDLQSRASIDYENGNLLIEVIIDEETADIEGINYYKNNRNDSYRFGYGGPSLLGNYLFILNTSFYPWPQTAGHVSKELSESERKPIFQGLAKTKIIKKLVKVLSEMDDGGNSILDDQLADENGTEINSENAEKFAKKNISDQLETSKDYTGKDGKKRKSFSFSLDLKPDHQDSRIKKYKKEIVKQSKRFNIEPSIAMAITETESSFNPKATSHIPAYGLMQLVPSSGARDAYNYVYKEDKVLKKRYLYKPKNNIELGCAYLGKIRNSWFNGIRDNNSAYMCTIAAYNTGAGNVAKALTNNTKLKPATKKANQLGSDKLYKTLLKDLKYEETRNYLKKVWARKDKYSDIG</sequence>
<reference evidence="3" key="1">
    <citation type="submission" date="2018-05" db="EMBL/GenBank/DDBJ databases">
        <authorList>
            <person name="Lanie J.A."/>
            <person name="Ng W.-L."/>
            <person name="Kazmierczak K.M."/>
            <person name="Andrzejewski T.M."/>
            <person name="Davidsen T.M."/>
            <person name="Wayne K.J."/>
            <person name="Tettelin H."/>
            <person name="Glass J.I."/>
            <person name="Rusch D."/>
            <person name="Podicherti R."/>
            <person name="Tsui H.-C.T."/>
            <person name="Winkler M.E."/>
        </authorList>
    </citation>
    <scope>NUCLEOTIDE SEQUENCE</scope>
</reference>
<evidence type="ECO:0000259" key="1">
    <source>
        <dbReference type="Pfam" id="PF01464"/>
    </source>
</evidence>
<accession>A0A382AG78</accession>
<organism evidence="3">
    <name type="scientific">marine metagenome</name>
    <dbReference type="NCBI Taxonomy" id="408172"/>
    <lineage>
        <taxon>unclassified sequences</taxon>
        <taxon>metagenomes</taxon>
        <taxon>ecological metagenomes</taxon>
    </lineage>
</organism>
<dbReference type="InterPro" id="IPR000189">
    <property type="entry name" value="Transglyc_AS"/>
</dbReference>
<evidence type="ECO:0000259" key="2">
    <source>
        <dbReference type="Pfam" id="PF11873"/>
    </source>
</evidence>
<feature type="non-terminal residue" evidence="3">
    <location>
        <position position="1"/>
    </location>
</feature>
<dbReference type="GO" id="GO:0000270">
    <property type="term" value="P:peptidoglycan metabolic process"/>
    <property type="evidence" value="ECO:0007669"/>
    <property type="project" value="InterPro"/>
</dbReference>
<feature type="domain" description="Transglycosylase SLT" evidence="1">
    <location>
        <begin position="264"/>
        <end position="385"/>
    </location>
</feature>
<dbReference type="Pfam" id="PF01464">
    <property type="entry name" value="SLT"/>
    <property type="match status" value="1"/>
</dbReference>
<evidence type="ECO:0000313" key="3">
    <source>
        <dbReference type="EMBL" id="SVB00354.1"/>
    </source>
</evidence>
<dbReference type="PANTHER" id="PTHR37423:SF2">
    <property type="entry name" value="MEMBRANE-BOUND LYTIC MUREIN TRANSGLYCOSYLASE C"/>
    <property type="match status" value="1"/>
</dbReference>
<name>A0A382AG78_9ZZZZ</name>
<dbReference type="PANTHER" id="PTHR37423">
    <property type="entry name" value="SOLUBLE LYTIC MUREIN TRANSGLYCOSYLASE-RELATED"/>
    <property type="match status" value="1"/>
</dbReference>
<dbReference type="EMBL" id="UINC01025206">
    <property type="protein sequence ID" value="SVB00354.1"/>
    <property type="molecule type" value="Genomic_DNA"/>
</dbReference>
<dbReference type="Gene3D" id="1.10.530.10">
    <property type="match status" value="1"/>
</dbReference>
<gene>
    <name evidence="3" type="ORF">METZ01_LOCUS153208</name>
</gene>
<dbReference type="PROSITE" id="PS00922">
    <property type="entry name" value="TRANSGLYCOSYLASE"/>
    <property type="match status" value="1"/>
</dbReference>
<dbReference type="CDD" id="cd16893">
    <property type="entry name" value="LT_MltC_MltE"/>
    <property type="match status" value="1"/>
</dbReference>
<evidence type="ECO:0008006" key="4">
    <source>
        <dbReference type="Google" id="ProtNLM"/>
    </source>
</evidence>
<dbReference type="GO" id="GO:0016020">
    <property type="term" value="C:membrane"/>
    <property type="evidence" value="ECO:0007669"/>
    <property type="project" value="InterPro"/>
</dbReference>
<dbReference type="AlphaFoldDB" id="A0A382AG78"/>
<dbReference type="GO" id="GO:0008933">
    <property type="term" value="F:peptidoglycan lytic transglycosylase activity"/>
    <property type="evidence" value="ECO:0007669"/>
    <property type="project" value="InterPro"/>
</dbReference>
<proteinExistence type="predicted"/>
<feature type="domain" description="Murein transglycosylase-C N-terminal" evidence="2">
    <location>
        <begin position="53"/>
        <end position="107"/>
    </location>
</feature>